<dbReference type="RefSeq" id="WP_127344987.1">
    <property type="nucleotide sequence ID" value="NZ_RJJX01000037.1"/>
</dbReference>
<organism evidence="2 3">
    <name type="scientific">Ancylomarina longa</name>
    <dbReference type="NCBI Taxonomy" id="2487017"/>
    <lineage>
        <taxon>Bacteria</taxon>
        <taxon>Pseudomonadati</taxon>
        <taxon>Bacteroidota</taxon>
        <taxon>Bacteroidia</taxon>
        <taxon>Marinilabiliales</taxon>
        <taxon>Marinifilaceae</taxon>
        <taxon>Ancylomarina</taxon>
    </lineage>
</organism>
<evidence type="ECO:0008006" key="4">
    <source>
        <dbReference type="Google" id="ProtNLM"/>
    </source>
</evidence>
<evidence type="ECO:0000256" key="1">
    <source>
        <dbReference type="SAM" id="SignalP"/>
    </source>
</evidence>
<proteinExistence type="predicted"/>
<accession>A0A434AEY7</accession>
<comment type="caution">
    <text evidence="2">The sequence shown here is derived from an EMBL/GenBank/DDBJ whole genome shotgun (WGS) entry which is preliminary data.</text>
</comment>
<dbReference type="Gene3D" id="2.40.128.220">
    <property type="match status" value="1"/>
</dbReference>
<gene>
    <name evidence="2" type="ORF">DLK05_16105</name>
</gene>
<sequence length="170" mass="18804">MKLKYIILLVFSMGLFASCDPNDTMDTPKTEFTGPGQFLQGEWFVTYTDANTGAVKATHSKISTFNTASNDKNMMWVDDDKNYWGLKSVVNCDPETNTFSGEDVDELYFGIKVNIKNGKVLPGAGTTAAGNVTDSIYMEIDYFDVKSDGTIQETNRIAAGVRRTGFLEDE</sequence>
<dbReference type="OrthoDB" id="851990at2"/>
<dbReference type="Pfam" id="PF12888">
    <property type="entry name" value="Lipid_bd"/>
    <property type="match status" value="1"/>
</dbReference>
<protein>
    <recommendedName>
        <fullName evidence="4">Lipid-binding hydrolase</fullName>
    </recommendedName>
</protein>
<name>A0A434AEY7_9BACT</name>
<keyword evidence="1" id="KW-0732">Signal</keyword>
<reference evidence="2 3" key="1">
    <citation type="submission" date="2018-11" db="EMBL/GenBank/DDBJ databases">
        <title>Parancylomarina longa gen. nov., sp. nov., isolated from sediments of southern Okinawa.</title>
        <authorList>
            <person name="Fu T."/>
        </authorList>
    </citation>
    <scope>NUCLEOTIDE SEQUENCE [LARGE SCALE GENOMIC DNA]</scope>
    <source>
        <strain evidence="2 3">T3-2 S1-C</strain>
    </source>
</reference>
<dbReference type="InterPro" id="IPR038668">
    <property type="entry name" value="Lipid-bd_sf"/>
</dbReference>
<dbReference type="EMBL" id="RJJX01000037">
    <property type="protein sequence ID" value="RUT72908.1"/>
    <property type="molecule type" value="Genomic_DNA"/>
</dbReference>
<evidence type="ECO:0000313" key="2">
    <source>
        <dbReference type="EMBL" id="RUT72908.1"/>
    </source>
</evidence>
<evidence type="ECO:0000313" key="3">
    <source>
        <dbReference type="Proteomes" id="UP000282985"/>
    </source>
</evidence>
<keyword evidence="3" id="KW-1185">Reference proteome</keyword>
<feature type="signal peptide" evidence="1">
    <location>
        <begin position="1"/>
        <end position="17"/>
    </location>
</feature>
<dbReference type="PROSITE" id="PS51257">
    <property type="entry name" value="PROKAR_LIPOPROTEIN"/>
    <property type="match status" value="1"/>
</dbReference>
<feature type="chain" id="PRO_5019142415" description="Lipid-binding hydrolase" evidence="1">
    <location>
        <begin position="18"/>
        <end position="170"/>
    </location>
</feature>
<dbReference type="Proteomes" id="UP000282985">
    <property type="component" value="Unassembled WGS sequence"/>
</dbReference>
<dbReference type="InterPro" id="IPR024404">
    <property type="entry name" value="Lipid-bd_put"/>
</dbReference>
<dbReference type="AlphaFoldDB" id="A0A434AEY7"/>